<dbReference type="Proteomes" id="UP000638188">
    <property type="component" value="Unassembled WGS sequence"/>
</dbReference>
<sequence>MRQPDIEIYVREENLDALTTWLGQELGSLELKPWNELVRRGTLTCGEHRIPLMIVRKAAGKWASVWFDSAHTPWESDLDCARAVYLGLQEEVRCSVGGWSEEEDDPDADRWIKINASGEVEFTWQIKA</sequence>
<protein>
    <submittedName>
        <fullName evidence="1">Uncharacterized protein</fullName>
    </submittedName>
</protein>
<evidence type="ECO:0000313" key="1">
    <source>
        <dbReference type="EMBL" id="GGC85270.1"/>
    </source>
</evidence>
<organism evidence="1 2">
    <name type="scientific">Halopseudomonas salina</name>
    <dbReference type="NCBI Taxonomy" id="1323744"/>
    <lineage>
        <taxon>Bacteria</taxon>
        <taxon>Pseudomonadati</taxon>
        <taxon>Pseudomonadota</taxon>
        <taxon>Gammaproteobacteria</taxon>
        <taxon>Pseudomonadales</taxon>
        <taxon>Pseudomonadaceae</taxon>
        <taxon>Halopseudomonas</taxon>
    </lineage>
</organism>
<comment type="caution">
    <text evidence="1">The sequence shown here is derived from an EMBL/GenBank/DDBJ whole genome shotgun (WGS) entry which is preliminary data.</text>
</comment>
<accession>A0ABQ1NUM1</accession>
<evidence type="ECO:0000313" key="2">
    <source>
        <dbReference type="Proteomes" id="UP000638188"/>
    </source>
</evidence>
<keyword evidence="2" id="KW-1185">Reference proteome</keyword>
<dbReference type="EMBL" id="BMFF01000001">
    <property type="protein sequence ID" value="GGC85270.1"/>
    <property type="molecule type" value="Genomic_DNA"/>
</dbReference>
<proteinExistence type="predicted"/>
<reference evidence="2" key="1">
    <citation type="journal article" date="2019" name="Int. J. Syst. Evol. Microbiol.">
        <title>The Global Catalogue of Microorganisms (GCM) 10K type strain sequencing project: providing services to taxonomists for standard genome sequencing and annotation.</title>
        <authorList>
            <consortium name="The Broad Institute Genomics Platform"/>
            <consortium name="The Broad Institute Genome Sequencing Center for Infectious Disease"/>
            <person name="Wu L."/>
            <person name="Ma J."/>
        </authorList>
    </citation>
    <scope>NUCLEOTIDE SEQUENCE [LARGE SCALE GENOMIC DNA]</scope>
    <source>
        <strain evidence="2">CGMCC 1.12482</strain>
    </source>
</reference>
<gene>
    <name evidence="1" type="ORF">GCM10007418_01280</name>
</gene>
<name>A0ABQ1NUM1_9GAMM</name>
<dbReference type="RefSeq" id="WP_150277757.1">
    <property type="nucleotide sequence ID" value="NZ_BMFF01000001.1"/>
</dbReference>